<evidence type="ECO:0000256" key="3">
    <source>
        <dbReference type="ARBA" id="ARBA00022723"/>
    </source>
</evidence>
<dbReference type="InterPro" id="IPR045854">
    <property type="entry name" value="NO2/SO3_Rdtase_4Fe4S_sf"/>
</dbReference>
<dbReference type="PANTHER" id="PTHR32439">
    <property type="entry name" value="FERREDOXIN--NITRITE REDUCTASE, CHLOROPLASTIC"/>
    <property type="match status" value="1"/>
</dbReference>
<dbReference type="EMBL" id="VSSQ01015515">
    <property type="protein sequence ID" value="MPM55950.1"/>
    <property type="molecule type" value="Genomic_DNA"/>
</dbReference>
<dbReference type="Gene3D" id="3.90.480.20">
    <property type="match status" value="1"/>
</dbReference>
<keyword evidence="3" id="KW-0479">Metal-binding</keyword>
<keyword evidence="6" id="KW-0411">Iron-sulfur</keyword>
<protein>
    <recommendedName>
        <fullName evidence="7">Nitrite/Sulfite reductase ferredoxin-like domain-containing protein</fullName>
    </recommendedName>
</protein>
<dbReference type="GO" id="GO:0051539">
    <property type="term" value="F:4 iron, 4 sulfur cluster binding"/>
    <property type="evidence" value="ECO:0007669"/>
    <property type="project" value="UniProtKB-KW"/>
</dbReference>
<dbReference type="Gene3D" id="3.30.413.10">
    <property type="entry name" value="Sulfite Reductase Hemoprotein, domain 1"/>
    <property type="match status" value="1"/>
</dbReference>
<dbReference type="GO" id="GO:0046872">
    <property type="term" value="F:metal ion binding"/>
    <property type="evidence" value="ECO:0007669"/>
    <property type="project" value="UniProtKB-KW"/>
</dbReference>
<dbReference type="InterPro" id="IPR005117">
    <property type="entry name" value="NiRdtase/SiRdtase_haem-b_fer"/>
</dbReference>
<keyword evidence="4" id="KW-0560">Oxidoreductase</keyword>
<dbReference type="PANTHER" id="PTHR32439:SF9">
    <property type="entry name" value="BLR3264 PROTEIN"/>
    <property type="match status" value="1"/>
</dbReference>
<dbReference type="SUPFAM" id="SSF55124">
    <property type="entry name" value="Nitrite/Sulfite reductase N-terminal domain-like"/>
    <property type="match status" value="1"/>
</dbReference>
<evidence type="ECO:0000256" key="4">
    <source>
        <dbReference type="ARBA" id="ARBA00023002"/>
    </source>
</evidence>
<keyword evidence="5" id="KW-0408">Iron</keyword>
<dbReference type="AlphaFoldDB" id="A0A645AS73"/>
<evidence type="ECO:0000313" key="8">
    <source>
        <dbReference type="EMBL" id="MPM55950.1"/>
    </source>
</evidence>
<feature type="domain" description="Nitrite/Sulfite reductase ferredoxin-like" evidence="7">
    <location>
        <begin position="23"/>
        <end position="72"/>
    </location>
</feature>
<organism evidence="8">
    <name type="scientific">bioreactor metagenome</name>
    <dbReference type="NCBI Taxonomy" id="1076179"/>
    <lineage>
        <taxon>unclassified sequences</taxon>
        <taxon>metagenomes</taxon>
        <taxon>ecological metagenomes</taxon>
    </lineage>
</organism>
<evidence type="ECO:0000259" key="7">
    <source>
        <dbReference type="Pfam" id="PF03460"/>
    </source>
</evidence>
<gene>
    <name evidence="8" type="ORF">SDC9_102748</name>
</gene>
<comment type="caution">
    <text evidence="8">The sequence shown here is derived from an EMBL/GenBank/DDBJ whole genome shotgun (WGS) entry which is preliminary data.</text>
</comment>
<sequence>MSDPRPLIDRCPGLTRPFRASDGAIVRVRKPGGRIPTAVLRHLLGIAERWGDGRVQVTTRTNLQVRGLPLEADGSVPEEIADAVRATGLVPPTHELVRNVLCSPMGAIDLQPMVAELDEELQEIPLLEQLAGRFMWAFDNGTGDVAGEPWDVCYQALDEDHGIVALDNGRAWEISRADAPSAMLALAQEVQMARTETERPVWHSRELAYRLGDDIPDQTDRPIRVTGPLPVGTYGEDLLAGVPLGLFTGEMIRALPVLADVTLTPWRQVLIPGGAQDAEAYAAAGYVVDPADPWASISACTGLPNCVKSAIDTVSMANALVEAARQDPSIIRRPVHVSGCDRRCGEPHGEHVDLLAPADLATALAELRA</sequence>
<evidence type="ECO:0000256" key="5">
    <source>
        <dbReference type="ARBA" id="ARBA00023004"/>
    </source>
</evidence>
<keyword evidence="1" id="KW-0004">4Fe-4S</keyword>
<dbReference type="Pfam" id="PF03460">
    <property type="entry name" value="NIR_SIR_ferr"/>
    <property type="match status" value="1"/>
</dbReference>
<reference evidence="8" key="1">
    <citation type="submission" date="2019-08" db="EMBL/GenBank/DDBJ databases">
        <authorList>
            <person name="Kucharzyk K."/>
            <person name="Murdoch R.W."/>
            <person name="Higgins S."/>
            <person name="Loffler F."/>
        </authorList>
    </citation>
    <scope>NUCLEOTIDE SEQUENCE</scope>
</reference>
<dbReference type="InterPro" id="IPR036136">
    <property type="entry name" value="Nit/Sulf_reduc_fer-like_dom_sf"/>
</dbReference>
<evidence type="ECO:0000256" key="1">
    <source>
        <dbReference type="ARBA" id="ARBA00022485"/>
    </source>
</evidence>
<dbReference type="InterPro" id="IPR051329">
    <property type="entry name" value="NIR_SIR_4Fe-4S"/>
</dbReference>
<evidence type="ECO:0000256" key="6">
    <source>
        <dbReference type="ARBA" id="ARBA00023014"/>
    </source>
</evidence>
<accession>A0A645AS73</accession>
<proteinExistence type="predicted"/>
<dbReference type="GO" id="GO:0016491">
    <property type="term" value="F:oxidoreductase activity"/>
    <property type="evidence" value="ECO:0007669"/>
    <property type="project" value="UniProtKB-KW"/>
</dbReference>
<dbReference type="SUPFAM" id="SSF56014">
    <property type="entry name" value="Nitrite and sulphite reductase 4Fe-4S domain-like"/>
    <property type="match status" value="1"/>
</dbReference>
<evidence type="ECO:0000256" key="2">
    <source>
        <dbReference type="ARBA" id="ARBA00022617"/>
    </source>
</evidence>
<keyword evidence="2" id="KW-0349">Heme</keyword>
<name>A0A645AS73_9ZZZZ</name>